<feature type="transmembrane region" description="Helical" evidence="1">
    <location>
        <begin position="20"/>
        <end position="51"/>
    </location>
</feature>
<dbReference type="Proteomes" id="UP001595710">
    <property type="component" value="Unassembled WGS sequence"/>
</dbReference>
<keyword evidence="1" id="KW-1133">Transmembrane helix</keyword>
<evidence type="ECO:0000313" key="3">
    <source>
        <dbReference type="EMBL" id="MFC3702298.1"/>
    </source>
</evidence>
<dbReference type="InterPro" id="IPR052901">
    <property type="entry name" value="Bact_TGase-like"/>
</dbReference>
<keyword evidence="1" id="KW-0472">Membrane</keyword>
<proteinExistence type="predicted"/>
<name>A0ABV7WW44_9GAMM</name>
<evidence type="ECO:0000256" key="1">
    <source>
        <dbReference type="SAM" id="Phobius"/>
    </source>
</evidence>
<keyword evidence="1" id="KW-0812">Transmembrane</keyword>
<feature type="transmembrane region" description="Helical" evidence="1">
    <location>
        <begin position="560"/>
        <end position="584"/>
    </location>
</feature>
<dbReference type="Pfam" id="PF01841">
    <property type="entry name" value="Transglut_core"/>
    <property type="match status" value="1"/>
</dbReference>
<sequence>MNNQAYIAPSMRALSRQALQILFVVQFITVLPFLADLPKWLLLVLALVVGWRWQVMHGRMQRPPRLLVLTAIVAGLASLYLSGLDQYSLDTAVALCLLGYLLKSLEVLRRRDGVFQIYLGLFLAGVYFLYHSSPLSMLLVTLLLFANLLALQAVTCHADFSWRYALRQSTVIVVAAIPVMVLGYLFFPRIPPLWSIPNNERGSVTGMTDSITPGEIAELARSEKPAFRVNFEGDVPPKNLWYWRGNTLSEFDGRSWTAKYRAGSWLGSVDSETSLPQAQESSWDYSIIIEPTRQQWLYFMDWPTQASVNNGVLLPDARYALTAPLTQAIQYKASSAQEVSWPALSNFERQEYVRLPSQGNEALRRWALSFREGRSDNAKFMVDLADYIRSNPYFYSLTPPQYVASDSLADFWLLGKRGFCSHYASATAYILRAVGIPTRLVGGYLGGVYNESANYIQVRQMEAHVWVEVWLNGGWVRFDPTAAVAPNRVEQSLDDLLAEDQASELPIFSRMRNQLSMLKSASLWWDSVQYQWQIMVLDYKSTQAIGWFESHFGRLTPWKAAMAIIIFMALISLLMAFSLGLLVIPRRRAEPYRSLAKIEKILGKREPDETIRQYFDRMSKNNDNLTILISLAGLFERYLYSSKPKNLKLIRHSVFSLQKQKNR</sequence>
<feature type="transmembrane region" description="Helical" evidence="1">
    <location>
        <begin position="170"/>
        <end position="187"/>
    </location>
</feature>
<gene>
    <name evidence="3" type="ORF">ACFOND_11665</name>
</gene>
<dbReference type="SUPFAM" id="SSF54001">
    <property type="entry name" value="Cysteine proteinases"/>
    <property type="match status" value="1"/>
</dbReference>
<keyword evidence="4" id="KW-1185">Reference proteome</keyword>
<dbReference type="Pfam" id="PF11992">
    <property type="entry name" value="TgpA_N"/>
    <property type="match status" value="1"/>
</dbReference>
<comment type="caution">
    <text evidence="3">The sequence shown here is derived from an EMBL/GenBank/DDBJ whole genome shotgun (WGS) entry which is preliminary data.</text>
</comment>
<dbReference type="Gene3D" id="3.10.620.30">
    <property type="match status" value="1"/>
</dbReference>
<dbReference type="InterPro" id="IPR002931">
    <property type="entry name" value="Transglutaminase-like"/>
</dbReference>
<dbReference type="EMBL" id="JBHRYN010000012">
    <property type="protein sequence ID" value="MFC3702298.1"/>
    <property type="molecule type" value="Genomic_DNA"/>
</dbReference>
<accession>A0ABV7WW44</accession>
<feature type="transmembrane region" description="Helical" evidence="1">
    <location>
        <begin position="114"/>
        <end position="130"/>
    </location>
</feature>
<reference evidence="4" key="1">
    <citation type="journal article" date="2019" name="Int. J. Syst. Evol. Microbiol.">
        <title>The Global Catalogue of Microorganisms (GCM) 10K type strain sequencing project: providing services to taxonomists for standard genome sequencing and annotation.</title>
        <authorList>
            <consortium name="The Broad Institute Genomics Platform"/>
            <consortium name="The Broad Institute Genome Sequencing Center for Infectious Disease"/>
            <person name="Wu L."/>
            <person name="Ma J."/>
        </authorList>
    </citation>
    <scope>NUCLEOTIDE SEQUENCE [LARGE SCALE GENOMIC DNA]</scope>
    <source>
        <strain evidence="4">CECT 8288</strain>
    </source>
</reference>
<dbReference type="PANTHER" id="PTHR42736">
    <property type="entry name" value="PROTEIN-GLUTAMINE GAMMA-GLUTAMYLTRANSFERASE"/>
    <property type="match status" value="1"/>
</dbReference>
<dbReference type="InterPro" id="IPR021878">
    <property type="entry name" value="TgpA_N"/>
</dbReference>
<dbReference type="PANTHER" id="PTHR42736:SF1">
    <property type="entry name" value="PROTEIN-GLUTAMINE GAMMA-GLUTAMYLTRANSFERASE"/>
    <property type="match status" value="1"/>
</dbReference>
<dbReference type="SMART" id="SM00460">
    <property type="entry name" value="TGc"/>
    <property type="match status" value="1"/>
</dbReference>
<feature type="transmembrane region" description="Helical" evidence="1">
    <location>
        <begin position="63"/>
        <end position="81"/>
    </location>
</feature>
<dbReference type="InterPro" id="IPR038765">
    <property type="entry name" value="Papain-like_cys_pep_sf"/>
</dbReference>
<dbReference type="RefSeq" id="WP_290281386.1">
    <property type="nucleotide sequence ID" value="NZ_JAUFQI010000001.1"/>
</dbReference>
<feature type="domain" description="Transglutaminase-like" evidence="2">
    <location>
        <begin position="412"/>
        <end position="482"/>
    </location>
</feature>
<feature type="transmembrane region" description="Helical" evidence="1">
    <location>
        <begin position="136"/>
        <end position="158"/>
    </location>
</feature>
<evidence type="ECO:0000313" key="4">
    <source>
        <dbReference type="Proteomes" id="UP001595710"/>
    </source>
</evidence>
<organism evidence="3 4">
    <name type="scientific">Reinekea marina</name>
    <dbReference type="NCBI Taxonomy" id="1310421"/>
    <lineage>
        <taxon>Bacteria</taxon>
        <taxon>Pseudomonadati</taxon>
        <taxon>Pseudomonadota</taxon>
        <taxon>Gammaproteobacteria</taxon>
        <taxon>Oceanospirillales</taxon>
        <taxon>Saccharospirillaceae</taxon>
        <taxon>Reinekea</taxon>
    </lineage>
</organism>
<protein>
    <submittedName>
        <fullName evidence="3">TransglutaminaseTgpA domain-containing protein</fullName>
    </submittedName>
</protein>
<evidence type="ECO:0000259" key="2">
    <source>
        <dbReference type="SMART" id="SM00460"/>
    </source>
</evidence>